<reference evidence="2 3" key="1">
    <citation type="journal article" date="2016" name="Sci. Rep.">
        <title>The genome sequence of the outbreeding globe artichoke constructed de novo incorporating a phase-aware low-pass sequencing strategy of F1 progeny.</title>
        <authorList>
            <person name="Scaglione D."/>
            <person name="Reyes-Chin-Wo S."/>
            <person name="Acquadro A."/>
            <person name="Froenicke L."/>
            <person name="Portis E."/>
            <person name="Beitel C."/>
            <person name="Tirone M."/>
            <person name="Mauro R."/>
            <person name="Lo Monaco A."/>
            <person name="Mauromicale G."/>
            <person name="Faccioli P."/>
            <person name="Cattivelli L."/>
            <person name="Rieseberg L."/>
            <person name="Michelmore R."/>
            <person name="Lanteri S."/>
        </authorList>
    </citation>
    <scope>NUCLEOTIDE SEQUENCE [LARGE SCALE GENOMIC DNA]</scope>
    <source>
        <strain evidence="2">2C</strain>
    </source>
</reference>
<keyword evidence="3" id="KW-1185">Reference proteome</keyword>
<evidence type="ECO:0008006" key="4">
    <source>
        <dbReference type="Google" id="ProtNLM"/>
    </source>
</evidence>
<gene>
    <name evidence="2" type="ORF">Ccrd_003140</name>
</gene>
<protein>
    <recommendedName>
        <fullName evidence="4">Wall-associated receptor kinase galacturonan-binding domain-containing protein</fullName>
    </recommendedName>
</protein>
<evidence type="ECO:0000313" key="3">
    <source>
        <dbReference type="Proteomes" id="UP000243975"/>
    </source>
</evidence>
<feature type="signal peptide" evidence="1">
    <location>
        <begin position="1"/>
        <end position="19"/>
    </location>
</feature>
<dbReference type="PANTHER" id="PTHR33491">
    <property type="entry name" value="OSJNBA0016N04.9 PROTEIN"/>
    <property type="match status" value="1"/>
</dbReference>
<dbReference type="Proteomes" id="UP000243975">
    <property type="component" value="Unassembled WGS sequence"/>
</dbReference>
<dbReference type="STRING" id="59895.A0A103XQ04"/>
<comment type="caution">
    <text evidence="2">The sequence shown here is derived from an EMBL/GenBank/DDBJ whole genome shotgun (WGS) entry which is preliminary data.</text>
</comment>
<organism evidence="2 3">
    <name type="scientific">Cynara cardunculus var. scolymus</name>
    <name type="common">Globe artichoke</name>
    <name type="synonym">Cynara scolymus</name>
    <dbReference type="NCBI Taxonomy" id="59895"/>
    <lineage>
        <taxon>Eukaryota</taxon>
        <taxon>Viridiplantae</taxon>
        <taxon>Streptophyta</taxon>
        <taxon>Embryophyta</taxon>
        <taxon>Tracheophyta</taxon>
        <taxon>Spermatophyta</taxon>
        <taxon>Magnoliopsida</taxon>
        <taxon>eudicotyledons</taxon>
        <taxon>Gunneridae</taxon>
        <taxon>Pentapetalae</taxon>
        <taxon>asterids</taxon>
        <taxon>campanulids</taxon>
        <taxon>Asterales</taxon>
        <taxon>Asteraceae</taxon>
        <taxon>Carduoideae</taxon>
        <taxon>Cardueae</taxon>
        <taxon>Carduinae</taxon>
        <taxon>Cynara</taxon>
    </lineage>
</organism>
<dbReference type="Gramene" id="KVH94791">
    <property type="protein sequence ID" value="KVH94791"/>
    <property type="gene ID" value="Ccrd_003140"/>
</dbReference>
<proteinExistence type="predicted"/>
<evidence type="ECO:0000313" key="2">
    <source>
        <dbReference type="EMBL" id="KVH94791.1"/>
    </source>
</evidence>
<sequence>MKTLVLMWALLLMFSFTASETYTPRLPQPMQRCNCPQPFCHRQTPTVSSICYLPNGKVSIGLRTSLGLCRLALHLLGSCMTICSTLDDVVADGCTGSGCCQSSIPHDINYYTTRLDTLRDPGNISYTRSFNPCTYAFVGEENSFNFSGITDLNDTSLKEKIEANVSIVLEWGIGNLSCIDARKIDGFACQSNSECTSMSATIKVTSAAMVIALILKGVTTVHVYQDTLVMQQHQRAVNLLLKTSNSQLYYSL</sequence>
<dbReference type="EMBL" id="LEKV01004525">
    <property type="protein sequence ID" value="KVH94791.1"/>
    <property type="molecule type" value="Genomic_DNA"/>
</dbReference>
<feature type="chain" id="PRO_5007119006" description="Wall-associated receptor kinase galacturonan-binding domain-containing protein" evidence="1">
    <location>
        <begin position="20"/>
        <end position="252"/>
    </location>
</feature>
<accession>A0A103XQ04</accession>
<name>A0A103XQ04_CYNCS</name>
<keyword evidence="1" id="KW-0732">Signal</keyword>
<evidence type="ECO:0000256" key="1">
    <source>
        <dbReference type="SAM" id="SignalP"/>
    </source>
</evidence>
<dbReference type="AlphaFoldDB" id="A0A103XQ04"/>